<dbReference type="InterPro" id="IPR015943">
    <property type="entry name" value="WD40/YVTN_repeat-like_dom_sf"/>
</dbReference>
<dbReference type="PANTHER" id="PTHR10742:SF342">
    <property type="entry name" value="AMINE OXIDASE"/>
    <property type="match status" value="1"/>
</dbReference>
<keyword evidence="3" id="KW-1185">Reference proteome</keyword>
<sequence>MPRSTFLLGEITSRATAPLQHYFLATPPEVKPSRTYSLFGEIKAQAGSVETEETIPPADIGVIDESFIDYSTFLNVIDKTSQPAPRNKTVTIIGAGVSGLCAAYELRRAGYTVRVLEASSRVGGRVVTFRDPIFAQGLHAEGGAMRIPKDHYLLHRYLEIFGLNKQLFPFEMRNKIIHLSGMPEGKRTMTYDAFDKALVDKDGDLLNLFPKLKDEEKSMTCDQLFDTAVQKVKQLWLDTYTANGGTPGEKPPYNVKALVAAFDSIGDMYDKYTLRSYLTDVAGWSEDAVNLYDLGNAHVVFENGNKSGEESHMQQLQSGMDAVPKAFAEKCQDGSDDPLMNCITFGARVKRIAEVGATGGNPTTGQSKLVCLYDNPAGQECSVESDFLILAIPYTAQRAIAKDHAFDPKQEMAIRDVRYVEVTKVLLQYKMRWWKDVFQKLGQDTDGGVVCDLPIRYTMLPKEADEHGQTVDQFRHTDRGAIMAAYTFEQDATILGALCPARRTQLVAQNLDAIFPDVDSLALLEAGNAQIPTKIFVMDVQSGLRQYVHETTTWINHLQFSPVDTKVLMFCHEGPWHKADRLWLLDPAVSGPPKLIHRRSMHMEIWGHEWFSHDGKIIWYDLQLPPGQDFWLAGYEIATGRWTWYHMERNKWSVHFNSSRDGSVFAGDGGDSDMGTMSTGNFISERLVNMKDYDYRLEPNVNFTPDGKWLVFRSNMHGTIHTYAVHLMKH</sequence>
<dbReference type="AlphaFoldDB" id="A0A427YFU4"/>
<dbReference type="InterPro" id="IPR050281">
    <property type="entry name" value="Flavin_monoamine_oxidase"/>
</dbReference>
<name>A0A427YFU4_9TREE</name>
<dbReference type="EMBL" id="RSCD01000012">
    <property type="protein sequence ID" value="RSH89962.1"/>
    <property type="molecule type" value="Genomic_DNA"/>
</dbReference>
<dbReference type="Gene3D" id="2.130.10.10">
    <property type="entry name" value="YVTN repeat-like/Quinoprotein amine dehydrogenase"/>
    <property type="match status" value="1"/>
</dbReference>
<evidence type="ECO:0000313" key="2">
    <source>
        <dbReference type="EMBL" id="RSH89962.1"/>
    </source>
</evidence>
<dbReference type="Gene3D" id="1.10.405.10">
    <property type="entry name" value="Guanine Nucleotide Dissociation Inhibitor, domain 1"/>
    <property type="match status" value="1"/>
</dbReference>
<gene>
    <name evidence="2" type="ORF">EHS25_001948</name>
</gene>
<evidence type="ECO:0000313" key="3">
    <source>
        <dbReference type="Proteomes" id="UP000279259"/>
    </source>
</evidence>
<feature type="domain" description="Amine oxidase" evidence="1">
    <location>
        <begin position="97"/>
        <end position="517"/>
    </location>
</feature>
<evidence type="ECO:0000259" key="1">
    <source>
        <dbReference type="Pfam" id="PF01593"/>
    </source>
</evidence>
<dbReference type="Gene3D" id="3.50.50.60">
    <property type="entry name" value="FAD/NAD(P)-binding domain"/>
    <property type="match status" value="1"/>
</dbReference>
<reference evidence="2 3" key="1">
    <citation type="submission" date="2018-11" db="EMBL/GenBank/DDBJ databases">
        <title>Genome sequence of Saitozyma podzolica DSM 27192.</title>
        <authorList>
            <person name="Aliyu H."/>
            <person name="Gorte O."/>
            <person name="Ochsenreither K."/>
        </authorList>
    </citation>
    <scope>NUCLEOTIDE SEQUENCE [LARGE SCALE GENOMIC DNA]</scope>
    <source>
        <strain evidence="2 3">DSM 27192</strain>
    </source>
</reference>
<dbReference type="Pfam" id="PF01593">
    <property type="entry name" value="Amino_oxidase"/>
    <property type="match status" value="1"/>
</dbReference>
<dbReference type="SUPFAM" id="SSF51905">
    <property type="entry name" value="FAD/NAD(P)-binding domain"/>
    <property type="match status" value="1"/>
</dbReference>
<dbReference type="InterPro" id="IPR036188">
    <property type="entry name" value="FAD/NAD-bd_sf"/>
</dbReference>
<proteinExistence type="predicted"/>
<dbReference type="SUPFAM" id="SSF82171">
    <property type="entry name" value="DPP6 N-terminal domain-like"/>
    <property type="match status" value="1"/>
</dbReference>
<accession>A0A427YFU4</accession>
<dbReference type="InterPro" id="IPR002937">
    <property type="entry name" value="Amino_oxidase"/>
</dbReference>
<dbReference type="PANTHER" id="PTHR10742">
    <property type="entry name" value="FLAVIN MONOAMINE OXIDASE"/>
    <property type="match status" value="1"/>
</dbReference>
<comment type="caution">
    <text evidence="2">The sequence shown here is derived from an EMBL/GenBank/DDBJ whole genome shotgun (WGS) entry which is preliminary data.</text>
</comment>
<dbReference type="SUPFAM" id="SSF54373">
    <property type="entry name" value="FAD-linked reductases, C-terminal domain"/>
    <property type="match status" value="1"/>
</dbReference>
<protein>
    <recommendedName>
        <fullName evidence="1">Amine oxidase domain-containing protein</fullName>
    </recommendedName>
</protein>
<organism evidence="2 3">
    <name type="scientific">Saitozyma podzolica</name>
    <dbReference type="NCBI Taxonomy" id="1890683"/>
    <lineage>
        <taxon>Eukaryota</taxon>
        <taxon>Fungi</taxon>
        <taxon>Dikarya</taxon>
        <taxon>Basidiomycota</taxon>
        <taxon>Agaricomycotina</taxon>
        <taxon>Tremellomycetes</taxon>
        <taxon>Tremellales</taxon>
        <taxon>Trimorphomycetaceae</taxon>
        <taxon>Saitozyma</taxon>
    </lineage>
</organism>
<dbReference type="Proteomes" id="UP000279259">
    <property type="component" value="Unassembled WGS sequence"/>
</dbReference>
<dbReference type="GO" id="GO:0001716">
    <property type="term" value="F:L-amino-acid oxidase activity"/>
    <property type="evidence" value="ECO:0007669"/>
    <property type="project" value="TreeGrafter"/>
</dbReference>
<dbReference type="OrthoDB" id="7777654at2759"/>
<dbReference type="STRING" id="1890683.A0A427YFU4"/>
<dbReference type="GO" id="GO:0009063">
    <property type="term" value="P:amino acid catabolic process"/>
    <property type="evidence" value="ECO:0007669"/>
    <property type="project" value="TreeGrafter"/>
</dbReference>